<organism evidence="1 2">
    <name type="scientific">Dreissena polymorpha</name>
    <name type="common">Zebra mussel</name>
    <name type="synonym">Mytilus polymorpha</name>
    <dbReference type="NCBI Taxonomy" id="45954"/>
    <lineage>
        <taxon>Eukaryota</taxon>
        <taxon>Metazoa</taxon>
        <taxon>Spiralia</taxon>
        <taxon>Lophotrochozoa</taxon>
        <taxon>Mollusca</taxon>
        <taxon>Bivalvia</taxon>
        <taxon>Autobranchia</taxon>
        <taxon>Heteroconchia</taxon>
        <taxon>Euheterodonta</taxon>
        <taxon>Imparidentia</taxon>
        <taxon>Neoheterodontei</taxon>
        <taxon>Myida</taxon>
        <taxon>Dreissenoidea</taxon>
        <taxon>Dreissenidae</taxon>
        <taxon>Dreissena</taxon>
    </lineage>
</organism>
<name>A0A9D4HZY6_DREPO</name>
<accession>A0A9D4HZY6</accession>
<evidence type="ECO:0000313" key="2">
    <source>
        <dbReference type="Proteomes" id="UP000828390"/>
    </source>
</evidence>
<comment type="caution">
    <text evidence="1">The sequence shown here is derived from an EMBL/GenBank/DDBJ whole genome shotgun (WGS) entry which is preliminary data.</text>
</comment>
<protein>
    <submittedName>
        <fullName evidence="1">Uncharacterized protein</fullName>
    </submittedName>
</protein>
<proteinExistence type="predicted"/>
<reference evidence="1" key="2">
    <citation type="submission" date="2020-11" db="EMBL/GenBank/DDBJ databases">
        <authorList>
            <person name="McCartney M.A."/>
            <person name="Auch B."/>
            <person name="Kono T."/>
            <person name="Mallez S."/>
            <person name="Becker A."/>
            <person name="Gohl D.M."/>
            <person name="Silverstein K.A.T."/>
            <person name="Koren S."/>
            <person name="Bechman K.B."/>
            <person name="Herman A."/>
            <person name="Abrahante J.E."/>
            <person name="Garbe J."/>
        </authorList>
    </citation>
    <scope>NUCLEOTIDE SEQUENCE</scope>
    <source>
        <strain evidence="1">Duluth1</strain>
        <tissue evidence="1">Whole animal</tissue>
    </source>
</reference>
<sequence length="103" mass="11830">MPRRNGKFVAQKRLKRGVLSYDLLKTWLTDIRPTTDEVQQNHTVLYAIVLDTISNIEEDIKLISETVIIESSAETSVPSGRRIVELAYIVVKLNKCCKWIKLD</sequence>
<dbReference type="Proteomes" id="UP000828390">
    <property type="component" value="Unassembled WGS sequence"/>
</dbReference>
<evidence type="ECO:0000313" key="1">
    <source>
        <dbReference type="EMBL" id="KAH3741520.1"/>
    </source>
</evidence>
<reference evidence="1" key="1">
    <citation type="journal article" date="2019" name="bioRxiv">
        <title>The Genome of the Zebra Mussel, Dreissena polymorpha: A Resource for Invasive Species Research.</title>
        <authorList>
            <person name="McCartney M.A."/>
            <person name="Auch B."/>
            <person name="Kono T."/>
            <person name="Mallez S."/>
            <person name="Zhang Y."/>
            <person name="Obille A."/>
            <person name="Becker A."/>
            <person name="Abrahante J.E."/>
            <person name="Garbe J."/>
            <person name="Badalamenti J.P."/>
            <person name="Herman A."/>
            <person name="Mangelson H."/>
            <person name="Liachko I."/>
            <person name="Sullivan S."/>
            <person name="Sone E.D."/>
            <person name="Koren S."/>
            <person name="Silverstein K.A.T."/>
            <person name="Beckman K.B."/>
            <person name="Gohl D.M."/>
        </authorList>
    </citation>
    <scope>NUCLEOTIDE SEQUENCE</scope>
    <source>
        <strain evidence="1">Duluth1</strain>
        <tissue evidence="1">Whole animal</tissue>
    </source>
</reference>
<gene>
    <name evidence="1" type="ORF">DPMN_048245</name>
</gene>
<dbReference type="EMBL" id="JAIWYP010000011">
    <property type="protein sequence ID" value="KAH3741520.1"/>
    <property type="molecule type" value="Genomic_DNA"/>
</dbReference>
<keyword evidence="2" id="KW-1185">Reference proteome</keyword>
<dbReference type="AlphaFoldDB" id="A0A9D4HZY6"/>